<dbReference type="EMBL" id="UINC01197596">
    <property type="protein sequence ID" value="SVE15165.1"/>
    <property type="molecule type" value="Genomic_DNA"/>
</dbReference>
<accession>A0A383B6V4</accession>
<name>A0A383B6V4_9ZZZZ</name>
<feature type="non-terminal residue" evidence="2">
    <location>
        <position position="27"/>
    </location>
</feature>
<organism evidence="2">
    <name type="scientific">marine metagenome</name>
    <dbReference type="NCBI Taxonomy" id="408172"/>
    <lineage>
        <taxon>unclassified sequences</taxon>
        <taxon>metagenomes</taxon>
        <taxon>ecological metagenomes</taxon>
    </lineage>
</organism>
<sequence length="27" mass="2950">MANPVVDIRDTGRNSARTGDVRLLADH</sequence>
<reference evidence="2" key="1">
    <citation type="submission" date="2018-05" db="EMBL/GenBank/DDBJ databases">
        <authorList>
            <person name="Lanie J.A."/>
            <person name="Ng W.-L."/>
            <person name="Kazmierczak K.M."/>
            <person name="Andrzejewski T.M."/>
            <person name="Davidsen T.M."/>
            <person name="Wayne K.J."/>
            <person name="Tettelin H."/>
            <person name="Glass J.I."/>
            <person name="Rusch D."/>
            <person name="Podicherti R."/>
            <person name="Tsui H.-C.T."/>
            <person name="Winkler M.E."/>
        </authorList>
    </citation>
    <scope>NUCLEOTIDE SEQUENCE</scope>
</reference>
<dbReference type="AlphaFoldDB" id="A0A383B6V4"/>
<protein>
    <submittedName>
        <fullName evidence="2">Uncharacterized protein</fullName>
    </submittedName>
</protein>
<evidence type="ECO:0000313" key="2">
    <source>
        <dbReference type="EMBL" id="SVE15165.1"/>
    </source>
</evidence>
<proteinExistence type="predicted"/>
<evidence type="ECO:0000256" key="1">
    <source>
        <dbReference type="SAM" id="MobiDB-lite"/>
    </source>
</evidence>
<gene>
    <name evidence="2" type="ORF">METZ01_LOCUS468019</name>
</gene>
<feature type="region of interest" description="Disordered" evidence="1">
    <location>
        <begin position="1"/>
        <end position="27"/>
    </location>
</feature>